<dbReference type="EMBL" id="BMAU01021394">
    <property type="protein sequence ID" value="GFY30779.1"/>
    <property type="molecule type" value="Genomic_DNA"/>
</dbReference>
<evidence type="ECO:0000313" key="1">
    <source>
        <dbReference type="EMBL" id="GFY30779.1"/>
    </source>
</evidence>
<gene>
    <name evidence="1" type="primary">FAM200A</name>
    <name evidence="1" type="ORF">TNCV_3119391</name>
</gene>
<comment type="caution">
    <text evidence="1">The sequence shown here is derived from an EMBL/GenBank/DDBJ whole genome shotgun (WGS) entry which is preliminary data.</text>
</comment>
<accession>A0A8X6WAC1</accession>
<dbReference type="PANTHER" id="PTHR45913">
    <property type="entry name" value="EPM2A-INTERACTING PROTEIN 1"/>
    <property type="match status" value="1"/>
</dbReference>
<dbReference type="Proteomes" id="UP000887159">
    <property type="component" value="Unassembled WGS sequence"/>
</dbReference>
<evidence type="ECO:0000313" key="2">
    <source>
        <dbReference type="Proteomes" id="UP000887159"/>
    </source>
</evidence>
<sequence>MPIFFQRRAKNLKIESANLKKLTTILQKALRASLEVSYLIRKRMKPHIIGESLILPPATKMTSIMHGDKYGNELKTIPLSRDTVSWRISEMSRNIESEVKKRLHYSSVFALQLDKTTDITKMSQLISYVRFIFNEDITETCFYVAKVWKENQPEKKYSKQ</sequence>
<protein>
    <submittedName>
        <fullName evidence="1">Protein FAM200A</fullName>
    </submittedName>
</protein>
<keyword evidence="2" id="KW-1185">Reference proteome</keyword>
<reference evidence="1" key="1">
    <citation type="submission" date="2020-08" db="EMBL/GenBank/DDBJ databases">
        <title>Multicomponent nature underlies the extraordinary mechanical properties of spider dragline silk.</title>
        <authorList>
            <person name="Kono N."/>
            <person name="Nakamura H."/>
            <person name="Mori M."/>
            <person name="Yoshida Y."/>
            <person name="Ohtoshi R."/>
            <person name="Malay A.D."/>
            <person name="Moran D.A.P."/>
            <person name="Tomita M."/>
            <person name="Numata K."/>
            <person name="Arakawa K."/>
        </authorList>
    </citation>
    <scope>NUCLEOTIDE SEQUENCE</scope>
</reference>
<name>A0A8X6WAC1_TRICX</name>
<proteinExistence type="predicted"/>
<organism evidence="1 2">
    <name type="scientific">Trichonephila clavipes</name>
    <name type="common">Golden silk orbweaver</name>
    <name type="synonym">Nephila clavipes</name>
    <dbReference type="NCBI Taxonomy" id="2585209"/>
    <lineage>
        <taxon>Eukaryota</taxon>
        <taxon>Metazoa</taxon>
        <taxon>Ecdysozoa</taxon>
        <taxon>Arthropoda</taxon>
        <taxon>Chelicerata</taxon>
        <taxon>Arachnida</taxon>
        <taxon>Araneae</taxon>
        <taxon>Araneomorphae</taxon>
        <taxon>Entelegynae</taxon>
        <taxon>Araneoidea</taxon>
        <taxon>Nephilidae</taxon>
        <taxon>Trichonephila</taxon>
    </lineage>
</organism>
<dbReference type="PANTHER" id="PTHR45913:SF19">
    <property type="entry name" value="LOW QUALITY PROTEIN: ZINC FINGER BED DOMAIN-CONTAINING PROTEIN 5-LIKE"/>
    <property type="match status" value="1"/>
</dbReference>
<dbReference type="AlphaFoldDB" id="A0A8X6WAC1"/>